<gene>
    <name evidence="1" type="ORF">XENORESO_016817</name>
</gene>
<evidence type="ECO:0000313" key="1">
    <source>
        <dbReference type="EMBL" id="MEQ2268850.1"/>
    </source>
</evidence>
<sequence>MMVSCSKASPLHDTSNSVFCRRNEVVFLECCIWSMPNISVSVPTKFNFRLIRSNQIIPEVLVFVYVLSDKIKPALCVFLKDQMFSPCTISMEAKRVQSSKLYKHADFHQQT</sequence>
<organism evidence="1 2">
    <name type="scientific">Xenotaenia resolanae</name>
    <dbReference type="NCBI Taxonomy" id="208358"/>
    <lineage>
        <taxon>Eukaryota</taxon>
        <taxon>Metazoa</taxon>
        <taxon>Chordata</taxon>
        <taxon>Craniata</taxon>
        <taxon>Vertebrata</taxon>
        <taxon>Euteleostomi</taxon>
        <taxon>Actinopterygii</taxon>
        <taxon>Neopterygii</taxon>
        <taxon>Teleostei</taxon>
        <taxon>Neoteleostei</taxon>
        <taxon>Acanthomorphata</taxon>
        <taxon>Ovalentaria</taxon>
        <taxon>Atherinomorphae</taxon>
        <taxon>Cyprinodontiformes</taxon>
        <taxon>Goodeidae</taxon>
        <taxon>Xenotaenia</taxon>
    </lineage>
</organism>
<accession>A0ABV0WI64</accession>
<reference evidence="1 2" key="1">
    <citation type="submission" date="2021-06" db="EMBL/GenBank/DDBJ databases">
        <authorList>
            <person name="Palmer J.M."/>
        </authorList>
    </citation>
    <scope>NUCLEOTIDE SEQUENCE [LARGE SCALE GENOMIC DNA]</scope>
    <source>
        <strain evidence="1 2">XR_2019</strain>
        <tissue evidence="1">Muscle</tissue>
    </source>
</reference>
<comment type="caution">
    <text evidence="1">The sequence shown here is derived from an EMBL/GenBank/DDBJ whole genome shotgun (WGS) entry which is preliminary data.</text>
</comment>
<evidence type="ECO:0000313" key="2">
    <source>
        <dbReference type="Proteomes" id="UP001444071"/>
    </source>
</evidence>
<name>A0ABV0WI64_9TELE</name>
<proteinExistence type="predicted"/>
<protein>
    <submittedName>
        <fullName evidence="1">Uncharacterized protein</fullName>
    </submittedName>
</protein>
<dbReference type="Proteomes" id="UP001444071">
    <property type="component" value="Unassembled WGS sequence"/>
</dbReference>
<keyword evidence="2" id="KW-1185">Reference proteome</keyword>
<dbReference type="EMBL" id="JAHRIM010050610">
    <property type="protein sequence ID" value="MEQ2268850.1"/>
    <property type="molecule type" value="Genomic_DNA"/>
</dbReference>